<dbReference type="AlphaFoldDB" id="A0A284RTK8"/>
<feature type="region of interest" description="Disordered" evidence="1">
    <location>
        <begin position="255"/>
        <end position="379"/>
    </location>
</feature>
<accession>A0A284RTK8</accession>
<reference evidence="3" key="1">
    <citation type="journal article" date="2017" name="Nat. Ecol. Evol.">
        <title>Genome expansion and lineage-specific genetic innovations in the forest pathogenic fungi Armillaria.</title>
        <authorList>
            <person name="Sipos G."/>
            <person name="Prasanna A.N."/>
            <person name="Walter M.C."/>
            <person name="O'Connor E."/>
            <person name="Balint B."/>
            <person name="Krizsan K."/>
            <person name="Kiss B."/>
            <person name="Hess J."/>
            <person name="Varga T."/>
            <person name="Slot J."/>
            <person name="Riley R."/>
            <person name="Boka B."/>
            <person name="Rigling D."/>
            <person name="Barry K."/>
            <person name="Lee J."/>
            <person name="Mihaltcheva S."/>
            <person name="LaButti K."/>
            <person name="Lipzen A."/>
            <person name="Waldron R."/>
            <person name="Moloney N.M."/>
            <person name="Sperisen C."/>
            <person name="Kredics L."/>
            <person name="Vagvoelgyi C."/>
            <person name="Patrignani A."/>
            <person name="Fitzpatrick D."/>
            <person name="Nagy I."/>
            <person name="Doyle S."/>
            <person name="Anderson J.B."/>
            <person name="Grigoriev I.V."/>
            <person name="Gueldener U."/>
            <person name="Muensterkoetter M."/>
            <person name="Nagy L.G."/>
        </authorList>
    </citation>
    <scope>NUCLEOTIDE SEQUENCE [LARGE SCALE GENOMIC DNA]</scope>
    <source>
        <strain evidence="3">C18/9</strain>
    </source>
</reference>
<feature type="region of interest" description="Disordered" evidence="1">
    <location>
        <begin position="392"/>
        <end position="415"/>
    </location>
</feature>
<name>A0A284RTK8_ARMOS</name>
<feature type="compositionally biased region" description="Pro residues" evidence="1">
    <location>
        <begin position="304"/>
        <end position="335"/>
    </location>
</feature>
<keyword evidence="3" id="KW-1185">Reference proteome</keyword>
<feature type="compositionally biased region" description="Basic and acidic residues" evidence="1">
    <location>
        <begin position="271"/>
        <end position="295"/>
    </location>
</feature>
<dbReference type="OrthoDB" id="3066350at2759"/>
<dbReference type="EMBL" id="FUEG01000016">
    <property type="protein sequence ID" value="SJL12094.1"/>
    <property type="molecule type" value="Genomic_DNA"/>
</dbReference>
<feature type="compositionally biased region" description="Polar residues" evidence="1">
    <location>
        <begin position="445"/>
        <end position="456"/>
    </location>
</feature>
<organism evidence="2 3">
    <name type="scientific">Armillaria ostoyae</name>
    <name type="common">Armillaria root rot fungus</name>
    <dbReference type="NCBI Taxonomy" id="47428"/>
    <lineage>
        <taxon>Eukaryota</taxon>
        <taxon>Fungi</taxon>
        <taxon>Dikarya</taxon>
        <taxon>Basidiomycota</taxon>
        <taxon>Agaricomycotina</taxon>
        <taxon>Agaricomycetes</taxon>
        <taxon>Agaricomycetidae</taxon>
        <taxon>Agaricales</taxon>
        <taxon>Marasmiineae</taxon>
        <taxon>Physalacriaceae</taxon>
        <taxon>Armillaria</taxon>
    </lineage>
</organism>
<protein>
    <submittedName>
        <fullName evidence="2">Uncharacterized protein</fullName>
    </submittedName>
</protein>
<proteinExistence type="predicted"/>
<dbReference type="STRING" id="47428.A0A284RTK8"/>
<gene>
    <name evidence="2" type="ORF">ARMOST_15515</name>
</gene>
<evidence type="ECO:0000313" key="3">
    <source>
        <dbReference type="Proteomes" id="UP000219338"/>
    </source>
</evidence>
<dbReference type="OMA" id="DFETKFW"/>
<dbReference type="Proteomes" id="UP000219338">
    <property type="component" value="Unassembled WGS sequence"/>
</dbReference>
<feature type="region of interest" description="Disordered" evidence="1">
    <location>
        <begin position="443"/>
        <end position="463"/>
    </location>
</feature>
<sequence>MSAKDSGADNPWMIILHRLTSVGLSKPRKPHAFALWYKSNNEDVETAWNKHTEELKNSGKPVAPGKCAAAFQTFKSKMYHNLPAIKRKSWKDLAVEEHEVALKEFKEKLDVPISQEPQDLKNCLEQLPSIMKPLTDVIVQAMRCPVSIYVGGPQPADGGHLHISLFHGGKTLGAVKQNFAEAECANLKCFILPVYSNFLKKCFLVEIFAAEEEGITLHQIDGELYNNKGGKEVLSAPKAMATMVTKSTVTPVTKKMETAMKTTATKKKVMREHPVKKSSDVRLKPVLDTAEKSTADRSSQAHLSPPPAGLPLPPPAGSPPPPLSGSPPLALPDPPVNGTALMPGSTAPSPPLSPAASRAGSPVSSQIASRPATPANEPDDAMLVDLSLKVKDTSSNSNRSNGDHSGEQATDATKTRKHVVVELGATVSWKAAKKSKLSKLLSKSTTGNHTNPNANPVTEPVPNPAIKTPMVKDPPKLDLPENVPKWAMDAVKLFKCQDNWGHGDHFQLQAVNTGMDAVKDFETKFWLWWSQFQPEFWQHDELDITLAVDHEGWPDTKSEGDWEKLRLPGMNGWVSIMAALCFWAWTLTGMSEKNHREKAKAEHTRNDWLWALEDVDFVLGHFV</sequence>
<evidence type="ECO:0000256" key="1">
    <source>
        <dbReference type="SAM" id="MobiDB-lite"/>
    </source>
</evidence>
<evidence type="ECO:0000313" key="2">
    <source>
        <dbReference type="EMBL" id="SJL12094.1"/>
    </source>
</evidence>